<reference evidence="1" key="1">
    <citation type="submission" date="2014-11" db="EMBL/GenBank/DDBJ databases">
        <authorList>
            <person name="Amaro Gonzalez C."/>
        </authorList>
    </citation>
    <scope>NUCLEOTIDE SEQUENCE</scope>
</reference>
<name>A0A0E9RPZ4_ANGAN</name>
<organism evidence="1">
    <name type="scientific">Anguilla anguilla</name>
    <name type="common">European freshwater eel</name>
    <name type="synonym">Muraena anguilla</name>
    <dbReference type="NCBI Taxonomy" id="7936"/>
    <lineage>
        <taxon>Eukaryota</taxon>
        <taxon>Metazoa</taxon>
        <taxon>Chordata</taxon>
        <taxon>Craniata</taxon>
        <taxon>Vertebrata</taxon>
        <taxon>Euteleostomi</taxon>
        <taxon>Actinopterygii</taxon>
        <taxon>Neopterygii</taxon>
        <taxon>Teleostei</taxon>
        <taxon>Anguilliformes</taxon>
        <taxon>Anguillidae</taxon>
        <taxon>Anguilla</taxon>
    </lineage>
</organism>
<accession>A0A0E9RPZ4</accession>
<dbReference type="AlphaFoldDB" id="A0A0E9RPZ4"/>
<proteinExistence type="predicted"/>
<reference evidence="1" key="2">
    <citation type="journal article" date="2015" name="Fish Shellfish Immunol.">
        <title>Early steps in the European eel (Anguilla anguilla)-Vibrio vulnificus interaction in the gills: Role of the RtxA13 toxin.</title>
        <authorList>
            <person name="Callol A."/>
            <person name="Pajuelo D."/>
            <person name="Ebbesson L."/>
            <person name="Teles M."/>
            <person name="MacKenzie S."/>
            <person name="Amaro C."/>
        </authorList>
    </citation>
    <scope>NUCLEOTIDE SEQUENCE</scope>
</reference>
<evidence type="ECO:0000313" key="1">
    <source>
        <dbReference type="EMBL" id="JAH31189.1"/>
    </source>
</evidence>
<protein>
    <submittedName>
        <fullName evidence="1">Uncharacterized protein</fullName>
    </submittedName>
</protein>
<dbReference type="EMBL" id="GBXM01077388">
    <property type="protein sequence ID" value="JAH31189.1"/>
    <property type="molecule type" value="Transcribed_RNA"/>
</dbReference>
<sequence>MTDTIHSMQTSVQQPLGSWLSHPFEFLVALLTAPGHF</sequence>